<dbReference type="EMBL" id="JACFXU010000013">
    <property type="protein sequence ID" value="MBA6412479.1"/>
    <property type="molecule type" value="Genomic_DNA"/>
</dbReference>
<dbReference type="InterPro" id="IPR015392">
    <property type="entry name" value="TehB/YeaR-like_dom"/>
</dbReference>
<dbReference type="InterPro" id="IPR014710">
    <property type="entry name" value="RmlC-like_jellyroll"/>
</dbReference>
<accession>A0A7W2TV22</accession>
<sequence>MKSLPNNVSPYKRTPTFTENTIPKGLLAEHRTKEGTWGLVVVESGSLIYTITEPGFEEAVTLSPEQRGVVMPGQRHHVRASGAVQFYVEFYK</sequence>
<dbReference type="Pfam" id="PF09313">
    <property type="entry name" value="TehB-like"/>
    <property type="match status" value="1"/>
</dbReference>
<feature type="domain" description="TehB/YeaR-like" evidence="1">
    <location>
        <begin position="12"/>
        <end position="88"/>
    </location>
</feature>
<dbReference type="Proteomes" id="UP000539350">
    <property type="component" value="Unassembled WGS sequence"/>
</dbReference>
<name>A0A7W2TV22_9GAMM</name>
<dbReference type="RefSeq" id="WP_182169528.1">
    <property type="nucleotide sequence ID" value="NZ_JACFXU010000013.1"/>
</dbReference>
<dbReference type="AlphaFoldDB" id="A0A7W2TV22"/>
<organism evidence="2 3">
    <name type="scientific">Sediminihaliea albiluteola</name>
    <dbReference type="NCBI Taxonomy" id="2758564"/>
    <lineage>
        <taxon>Bacteria</taxon>
        <taxon>Pseudomonadati</taxon>
        <taxon>Pseudomonadota</taxon>
        <taxon>Gammaproteobacteria</taxon>
        <taxon>Cellvibrionales</taxon>
        <taxon>Halieaceae</taxon>
        <taxon>Sediminihaliea</taxon>
    </lineage>
</organism>
<evidence type="ECO:0000313" key="3">
    <source>
        <dbReference type="Proteomes" id="UP000539350"/>
    </source>
</evidence>
<gene>
    <name evidence="2" type="ORF">H2508_05085</name>
</gene>
<proteinExistence type="predicted"/>
<keyword evidence="3" id="KW-1185">Reference proteome</keyword>
<comment type="caution">
    <text evidence="2">The sequence shown here is derived from an EMBL/GenBank/DDBJ whole genome shotgun (WGS) entry which is preliminary data.</text>
</comment>
<evidence type="ECO:0000313" key="2">
    <source>
        <dbReference type="EMBL" id="MBA6412479.1"/>
    </source>
</evidence>
<reference evidence="2 3" key="1">
    <citation type="submission" date="2020-07" db="EMBL/GenBank/DDBJ databases">
        <title>Halieaceae bacterium, F7430, whole genome shotgun sequencing project.</title>
        <authorList>
            <person name="Jiang S."/>
            <person name="Liu Z.W."/>
            <person name="Du Z.J."/>
        </authorList>
    </citation>
    <scope>NUCLEOTIDE SEQUENCE [LARGE SCALE GENOMIC DNA]</scope>
    <source>
        <strain evidence="2 3">F7430</strain>
    </source>
</reference>
<protein>
    <submittedName>
        <fullName evidence="2">DUF1971 domain-containing protein</fullName>
    </submittedName>
</protein>
<dbReference type="SUPFAM" id="SSF51197">
    <property type="entry name" value="Clavaminate synthase-like"/>
    <property type="match status" value="1"/>
</dbReference>
<evidence type="ECO:0000259" key="1">
    <source>
        <dbReference type="Pfam" id="PF09313"/>
    </source>
</evidence>
<dbReference type="Gene3D" id="2.60.120.10">
    <property type="entry name" value="Jelly Rolls"/>
    <property type="match status" value="1"/>
</dbReference>